<dbReference type="Proteomes" id="UP000499080">
    <property type="component" value="Unassembled WGS sequence"/>
</dbReference>
<evidence type="ECO:0000259" key="1">
    <source>
        <dbReference type="PROSITE" id="PS50097"/>
    </source>
</evidence>
<dbReference type="AlphaFoldDB" id="A0A4Y2HXU9"/>
<protein>
    <submittedName>
        <fullName evidence="3">TD and POZ domain-containing protein 4</fullName>
    </submittedName>
</protein>
<proteinExistence type="predicted"/>
<dbReference type="EMBL" id="BGPR01002228">
    <property type="protein sequence ID" value="GBM70065.1"/>
    <property type="molecule type" value="Genomic_DNA"/>
</dbReference>
<comment type="caution">
    <text evidence="3">The sequence shown here is derived from an EMBL/GenBank/DDBJ whole genome shotgun (WGS) entry which is preliminary data.</text>
</comment>
<accession>A0A4Y2HXU9</accession>
<dbReference type="SMART" id="SM00225">
    <property type="entry name" value="BTB"/>
    <property type="match status" value="1"/>
</dbReference>
<dbReference type="PROSITE" id="PS50097">
    <property type="entry name" value="BTB"/>
    <property type="match status" value="1"/>
</dbReference>
<keyword evidence="4" id="KW-1185">Reference proteome</keyword>
<evidence type="ECO:0000259" key="2">
    <source>
        <dbReference type="PROSITE" id="PS50144"/>
    </source>
</evidence>
<dbReference type="PANTHER" id="PTHR24413">
    <property type="entry name" value="SPECKLE-TYPE POZ PROTEIN"/>
    <property type="match status" value="1"/>
</dbReference>
<gene>
    <name evidence="3" type="primary">Tdpoz4_43</name>
    <name evidence="3" type="ORF">AVEN_124122_1</name>
</gene>
<dbReference type="InterPro" id="IPR011333">
    <property type="entry name" value="SKP1/BTB/POZ_sf"/>
</dbReference>
<sequence length="573" mass="64996">MNSGKKEYSFLWFIENYSYSEYIDGGKLVSPEYTPEGHGGTSWSICLYPGIMKFQRIGSDSVYLRRSARGPRSFSLKIEISVITADGSTLYSEECEHAFRKGEARGFHPLLDMDELYARKNTEYLPRDTLGVRCRMWKGRGSFQKVGQCSARTRIGIEKISFLHRVENFSALKLNEMNTLQISSHSETGCAISSRLSVCNTLAGNEPVIVGIFPSDSNYILWRNKLSLIDVSGNNIEFGDVDYRFFDAREQIQKLNESFTRQFILNKRKEYLPNDELSLLCECTFSTGVELAKIVETLHEIPMAAYNHRYHNAVGKNGNKAAEHLSAPLSPSADMKVNHNNQCLTNMELKANTLSAYKVAPSTRPSVALNQMTNNDPNKIMYNAAEKLSMCPSALEDFKALYNDQLLTDVVLKTSTKSFPAHKIVLCARSSVFRAMLTNDMKEKITDCIKVEDLENETVHRLLLFLYSDNLEELQWESALKLYYAGDKYAIEKLKILCSSFLVDSLSTSTASELLLLADTHSDTDLKKFVEDFILEHEEEVFGSDEWDILSETNPKLVINTMKVKYKREKAGK</sequence>
<organism evidence="3 4">
    <name type="scientific">Araneus ventricosus</name>
    <name type="common">Orbweaver spider</name>
    <name type="synonym">Epeira ventricosa</name>
    <dbReference type="NCBI Taxonomy" id="182803"/>
    <lineage>
        <taxon>Eukaryota</taxon>
        <taxon>Metazoa</taxon>
        <taxon>Ecdysozoa</taxon>
        <taxon>Arthropoda</taxon>
        <taxon>Chelicerata</taxon>
        <taxon>Arachnida</taxon>
        <taxon>Araneae</taxon>
        <taxon>Araneomorphae</taxon>
        <taxon>Entelegynae</taxon>
        <taxon>Araneoidea</taxon>
        <taxon>Araneidae</taxon>
        <taxon>Araneus</taxon>
    </lineage>
</organism>
<evidence type="ECO:0000313" key="3">
    <source>
        <dbReference type="EMBL" id="GBM70065.1"/>
    </source>
</evidence>
<dbReference type="InterPro" id="IPR008974">
    <property type="entry name" value="TRAF-like"/>
</dbReference>
<name>A0A4Y2HXU9_ARAVE</name>
<dbReference type="Gene3D" id="3.30.710.10">
    <property type="entry name" value="Potassium Channel Kv1.1, Chain A"/>
    <property type="match status" value="1"/>
</dbReference>
<dbReference type="Pfam" id="PF00651">
    <property type="entry name" value="BTB"/>
    <property type="match status" value="1"/>
</dbReference>
<dbReference type="OrthoDB" id="6431021at2759"/>
<dbReference type="SUPFAM" id="SSF49599">
    <property type="entry name" value="TRAF domain-like"/>
    <property type="match status" value="2"/>
</dbReference>
<dbReference type="Gene3D" id="2.60.210.10">
    <property type="entry name" value="Apoptosis, Tumor Necrosis Factor Receptor Associated Protein 2, Chain A"/>
    <property type="match status" value="1"/>
</dbReference>
<dbReference type="CDD" id="cd00121">
    <property type="entry name" value="MATH"/>
    <property type="match status" value="1"/>
</dbReference>
<dbReference type="CDD" id="cd18186">
    <property type="entry name" value="BTB_POZ_ZBTB_KLHL-like"/>
    <property type="match status" value="1"/>
</dbReference>
<dbReference type="InterPro" id="IPR000210">
    <property type="entry name" value="BTB/POZ_dom"/>
</dbReference>
<dbReference type="InterPro" id="IPR002083">
    <property type="entry name" value="MATH/TRAF_dom"/>
</dbReference>
<dbReference type="Gene3D" id="1.25.40.420">
    <property type="match status" value="1"/>
</dbReference>
<feature type="domain" description="BTB" evidence="1">
    <location>
        <begin position="408"/>
        <end position="475"/>
    </location>
</feature>
<feature type="domain" description="MATH" evidence="2">
    <location>
        <begin position="7"/>
        <end position="136"/>
    </location>
</feature>
<dbReference type="PROSITE" id="PS50144">
    <property type="entry name" value="MATH"/>
    <property type="match status" value="1"/>
</dbReference>
<dbReference type="SUPFAM" id="SSF54695">
    <property type="entry name" value="POZ domain"/>
    <property type="match status" value="1"/>
</dbReference>
<evidence type="ECO:0000313" key="4">
    <source>
        <dbReference type="Proteomes" id="UP000499080"/>
    </source>
</evidence>
<reference evidence="3 4" key="1">
    <citation type="journal article" date="2019" name="Sci. Rep.">
        <title>Orb-weaving spider Araneus ventricosus genome elucidates the spidroin gene catalogue.</title>
        <authorList>
            <person name="Kono N."/>
            <person name="Nakamura H."/>
            <person name="Ohtoshi R."/>
            <person name="Moran D.A.P."/>
            <person name="Shinohara A."/>
            <person name="Yoshida Y."/>
            <person name="Fujiwara M."/>
            <person name="Mori M."/>
            <person name="Tomita M."/>
            <person name="Arakawa K."/>
        </authorList>
    </citation>
    <scope>NUCLEOTIDE SEQUENCE [LARGE SCALE GENOMIC DNA]</scope>
</reference>
<dbReference type="GO" id="GO:0030163">
    <property type="term" value="P:protein catabolic process"/>
    <property type="evidence" value="ECO:0007669"/>
    <property type="project" value="UniProtKB-ARBA"/>
</dbReference>